<keyword evidence="2" id="KW-0808">Transferase</keyword>
<dbReference type="GO" id="GO:0005576">
    <property type="term" value="C:extracellular region"/>
    <property type="evidence" value="ECO:0007669"/>
    <property type="project" value="TreeGrafter"/>
</dbReference>
<evidence type="ECO:0000256" key="7">
    <source>
        <dbReference type="SAM" id="Coils"/>
    </source>
</evidence>
<evidence type="ECO:0000256" key="1">
    <source>
        <dbReference type="ARBA" id="ARBA00004752"/>
    </source>
</evidence>
<evidence type="ECO:0000256" key="6">
    <source>
        <dbReference type="PROSITE-ProRule" id="PRU01373"/>
    </source>
</evidence>
<dbReference type="AlphaFoldDB" id="A0A7V3ZUA8"/>
<name>A0A7V3ZUA8_UNCW3</name>
<evidence type="ECO:0000256" key="5">
    <source>
        <dbReference type="ARBA" id="ARBA00023316"/>
    </source>
</evidence>
<dbReference type="InterPro" id="IPR038063">
    <property type="entry name" value="Transpep_catalytic_dom"/>
</dbReference>
<dbReference type="PROSITE" id="PS52029">
    <property type="entry name" value="LD_TPASE"/>
    <property type="match status" value="1"/>
</dbReference>
<feature type="active site" description="Proton donor/acceptor" evidence="6">
    <location>
        <position position="184"/>
    </location>
</feature>
<dbReference type="EMBL" id="DTDR01000043">
    <property type="protein sequence ID" value="HGK63233.1"/>
    <property type="molecule type" value="Genomic_DNA"/>
</dbReference>
<accession>A0A7V3ZUA8</accession>
<evidence type="ECO:0000256" key="4">
    <source>
        <dbReference type="ARBA" id="ARBA00022984"/>
    </source>
</evidence>
<dbReference type="GO" id="GO:0071555">
    <property type="term" value="P:cell wall organization"/>
    <property type="evidence" value="ECO:0007669"/>
    <property type="project" value="UniProtKB-UniRule"/>
</dbReference>
<dbReference type="GO" id="GO:0071972">
    <property type="term" value="F:peptidoglycan L,D-transpeptidase activity"/>
    <property type="evidence" value="ECO:0007669"/>
    <property type="project" value="TreeGrafter"/>
</dbReference>
<dbReference type="GO" id="GO:0018104">
    <property type="term" value="P:peptidoglycan-protein cross-linking"/>
    <property type="evidence" value="ECO:0007669"/>
    <property type="project" value="TreeGrafter"/>
</dbReference>
<keyword evidence="3 6" id="KW-0133">Cell shape</keyword>
<dbReference type="UniPathway" id="UPA00219"/>
<evidence type="ECO:0000256" key="3">
    <source>
        <dbReference type="ARBA" id="ARBA00022960"/>
    </source>
</evidence>
<gene>
    <name evidence="9" type="ORF">ENU74_01350</name>
</gene>
<keyword evidence="7" id="KW-0175">Coiled coil</keyword>
<organism evidence="9">
    <name type="scientific">candidate division WOR-3 bacterium</name>
    <dbReference type="NCBI Taxonomy" id="2052148"/>
    <lineage>
        <taxon>Bacteria</taxon>
        <taxon>Bacteria division WOR-3</taxon>
    </lineage>
</organism>
<keyword evidence="5 6" id="KW-0961">Cell wall biogenesis/degradation</keyword>
<dbReference type="GO" id="GO:0016740">
    <property type="term" value="F:transferase activity"/>
    <property type="evidence" value="ECO:0007669"/>
    <property type="project" value="UniProtKB-KW"/>
</dbReference>
<dbReference type="CDD" id="cd16913">
    <property type="entry name" value="YkuD_like"/>
    <property type="match status" value="1"/>
</dbReference>
<evidence type="ECO:0000259" key="8">
    <source>
        <dbReference type="PROSITE" id="PS52029"/>
    </source>
</evidence>
<comment type="pathway">
    <text evidence="1 6">Cell wall biogenesis; peptidoglycan biosynthesis.</text>
</comment>
<feature type="active site" description="Nucleophile" evidence="6">
    <location>
        <position position="200"/>
    </location>
</feature>
<feature type="domain" description="L,D-TPase catalytic" evidence="8">
    <location>
        <begin position="81"/>
        <end position="224"/>
    </location>
</feature>
<dbReference type="Pfam" id="PF03734">
    <property type="entry name" value="YkuD"/>
    <property type="match status" value="1"/>
</dbReference>
<dbReference type="GO" id="GO:0008360">
    <property type="term" value="P:regulation of cell shape"/>
    <property type="evidence" value="ECO:0007669"/>
    <property type="project" value="UniProtKB-UniRule"/>
</dbReference>
<dbReference type="Gene3D" id="2.40.440.10">
    <property type="entry name" value="L,D-transpeptidase catalytic domain-like"/>
    <property type="match status" value="1"/>
</dbReference>
<reference evidence="9" key="1">
    <citation type="journal article" date="2020" name="mSystems">
        <title>Genome- and Community-Level Interaction Insights into Carbon Utilization and Element Cycling Functions of Hydrothermarchaeota in Hydrothermal Sediment.</title>
        <authorList>
            <person name="Zhou Z."/>
            <person name="Liu Y."/>
            <person name="Xu W."/>
            <person name="Pan J."/>
            <person name="Luo Z.H."/>
            <person name="Li M."/>
        </authorList>
    </citation>
    <scope>NUCLEOTIDE SEQUENCE [LARGE SCALE GENOMIC DNA]</scope>
    <source>
        <strain evidence="9">SpSt-697</strain>
    </source>
</reference>
<evidence type="ECO:0000313" key="9">
    <source>
        <dbReference type="EMBL" id="HGK63233.1"/>
    </source>
</evidence>
<dbReference type="SUPFAM" id="SSF141523">
    <property type="entry name" value="L,D-transpeptidase catalytic domain-like"/>
    <property type="match status" value="1"/>
</dbReference>
<proteinExistence type="predicted"/>
<protein>
    <submittedName>
        <fullName evidence="9">L,D-transpeptidase</fullName>
    </submittedName>
</protein>
<keyword evidence="4 6" id="KW-0573">Peptidoglycan synthesis</keyword>
<dbReference type="InterPro" id="IPR005490">
    <property type="entry name" value="LD_TPept_cat_dom"/>
</dbReference>
<dbReference type="PANTHER" id="PTHR30582">
    <property type="entry name" value="L,D-TRANSPEPTIDASE"/>
    <property type="match status" value="1"/>
</dbReference>
<sequence>MRSFPFLLFFLSFLALFLSEVIYPFSESINFNVFFHIKKLKNLRRMEKEEKKMIEKVKKNLRLKKEELVAIKEEKNGDEEYYCVVDLFSQTLYLKKGERVVHEFKISGGSGKILLSPFGKKWRFVTPKGVLRVLRKIKDPVWYKPDWAFIEERKPIPPPNSPLRKVKGMLGDYALDLGGGIMIHGTPYEHLLGQPVTHGCIRVEKEGIKMLYDSLKLGAKVYIYGK</sequence>
<evidence type="ECO:0000256" key="2">
    <source>
        <dbReference type="ARBA" id="ARBA00022679"/>
    </source>
</evidence>
<dbReference type="InterPro" id="IPR050979">
    <property type="entry name" value="LD-transpeptidase"/>
</dbReference>
<dbReference type="PANTHER" id="PTHR30582:SF2">
    <property type="entry name" value="L,D-TRANSPEPTIDASE YCIB-RELATED"/>
    <property type="match status" value="1"/>
</dbReference>
<feature type="coiled-coil region" evidence="7">
    <location>
        <begin position="37"/>
        <end position="74"/>
    </location>
</feature>
<comment type="caution">
    <text evidence="9">The sequence shown here is derived from an EMBL/GenBank/DDBJ whole genome shotgun (WGS) entry which is preliminary data.</text>
</comment>